<dbReference type="Proteomes" id="UP001589865">
    <property type="component" value="Unassembled WGS sequence"/>
</dbReference>
<dbReference type="RefSeq" id="WP_377043448.1">
    <property type="nucleotide sequence ID" value="NZ_JBHLUN010000005.1"/>
</dbReference>
<dbReference type="SUPFAM" id="SSF51735">
    <property type="entry name" value="NAD(P)-binding Rossmann-fold domains"/>
    <property type="match status" value="1"/>
</dbReference>
<reference evidence="2 3" key="1">
    <citation type="submission" date="2024-09" db="EMBL/GenBank/DDBJ databases">
        <authorList>
            <person name="Sun Q."/>
            <person name="Mori K."/>
        </authorList>
    </citation>
    <scope>NUCLEOTIDE SEQUENCE [LARGE SCALE GENOMIC DNA]</scope>
    <source>
        <strain evidence="2 3">TBRC 5777</strain>
    </source>
</reference>
<protein>
    <submittedName>
        <fullName evidence="2">Uncharacterized protein</fullName>
    </submittedName>
</protein>
<dbReference type="Gene3D" id="3.40.50.720">
    <property type="entry name" value="NAD(P)-binding Rossmann-like Domain"/>
    <property type="match status" value="1"/>
</dbReference>
<dbReference type="EMBL" id="JBHLUN010000005">
    <property type="protein sequence ID" value="MFC0407722.1"/>
    <property type="molecule type" value="Genomic_DNA"/>
</dbReference>
<evidence type="ECO:0000313" key="3">
    <source>
        <dbReference type="Proteomes" id="UP001589865"/>
    </source>
</evidence>
<comment type="caution">
    <text evidence="2">The sequence shown here is derived from an EMBL/GenBank/DDBJ whole genome shotgun (WGS) entry which is preliminary data.</text>
</comment>
<name>A0ABV6JPS5_9PROT</name>
<evidence type="ECO:0000256" key="1">
    <source>
        <dbReference type="SAM" id="MobiDB-lite"/>
    </source>
</evidence>
<dbReference type="InterPro" id="IPR036291">
    <property type="entry name" value="NAD(P)-bd_dom_sf"/>
</dbReference>
<accession>A0ABV6JPS5</accession>
<proteinExistence type="predicted"/>
<gene>
    <name evidence="2" type="ORF">ACFFGY_05640</name>
</gene>
<evidence type="ECO:0000313" key="2">
    <source>
        <dbReference type="EMBL" id="MFC0407722.1"/>
    </source>
</evidence>
<sequence>MFREQRPATLEQMTPEEWRRVLAVKLDAHLLGARAIVPPMRKAGGGSSSPSLPTRWAW</sequence>
<organism evidence="2 3">
    <name type="scientific">Roseomonas elaeocarpi</name>
    <dbReference type="NCBI Taxonomy" id="907779"/>
    <lineage>
        <taxon>Bacteria</taxon>
        <taxon>Pseudomonadati</taxon>
        <taxon>Pseudomonadota</taxon>
        <taxon>Alphaproteobacteria</taxon>
        <taxon>Acetobacterales</taxon>
        <taxon>Roseomonadaceae</taxon>
        <taxon>Roseomonas</taxon>
    </lineage>
</organism>
<feature type="region of interest" description="Disordered" evidence="1">
    <location>
        <begin position="39"/>
        <end position="58"/>
    </location>
</feature>
<keyword evidence="3" id="KW-1185">Reference proteome</keyword>